<dbReference type="Proteomes" id="UP000799777">
    <property type="component" value="Unassembled WGS sequence"/>
</dbReference>
<feature type="region of interest" description="Disordered" evidence="1">
    <location>
        <begin position="209"/>
        <end position="247"/>
    </location>
</feature>
<feature type="compositionally biased region" description="Polar residues" evidence="1">
    <location>
        <begin position="227"/>
        <end position="242"/>
    </location>
</feature>
<gene>
    <name evidence="2" type="ORF">EK21DRAFT_83403</name>
</gene>
<evidence type="ECO:0000313" key="3">
    <source>
        <dbReference type="Proteomes" id="UP000799777"/>
    </source>
</evidence>
<reference evidence="2" key="1">
    <citation type="journal article" date="2020" name="Stud. Mycol.">
        <title>101 Dothideomycetes genomes: a test case for predicting lifestyles and emergence of pathogens.</title>
        <authorList>
            <person name="Haridas S."/>
            <person name="Albert R."/>
            <person name="Binder M."/>
            <person name="Bloem J."/>
            <person name="Labutti K."/>
            <person name="Salamov A."/>
            <person name="Andreopoulos B."/>
            <person name="Baker S."/>
            <person name="Barry K."/>
            <person name="Bills G."/>
            <person name="Bluhm B."/>
            <person name="Cannon C."/>
            <person name="Castanera R."/>
            <person name="Culley D."/>
            <person name="Daum C."/>
            <person name="Ezra D."/>
            <person name="Gonzalez J."/>
            <person name="Henrissat B."/>
            <person name="Kuo A."/>
            <person name="Liang C."/>
            <person name="Lipzen A."/>
            <person name="Lutzoni F."/>
            <person name="Magnuson J."/>
            <person name="Mondo S."/>
            <person name="Nolan M."/>
            <person name="Ohm R."/>
            <person name="Pangilinan J."/>
            <person name="Park H.-J."/>
            <person name="Ramirez L."/>
            <person name="Alfaro M."/>
            <person name="Sun H."/>
            <person name="Tritt A."/>
            <person name="Yoshinaga Y."/>
            <person name="Zwiers L.-H."/>
            <person name="Turgeon B."/>
            <person name="Goodwin S."/>
            <person name="Spatafora J."/>
            <person name="Crous P."/>
            <person name="Grigoriev I."/>
        </authorList>
    </citation>
    <scope>NUCLEOTIDE SEQUENCE</scope>
    <source>
        <strain evidence="2">CBS 110217</strain>
    </source>
</reference>
<evidence type="ECO:0000313" key="2">
    <source>
        <dbReference type="EMBL" id="KAF2036427.1"/>
    </source>
</evidence>
<feature type="compositionally biased region" description="Low complexity" evidence="1">
    <location>
        <begin position="212"/>
        <end position="223"/>
    </location>
</feature>
<comment type="caution">
    <text evidence="2">The sequence shown here is derived from an EMBL/GenBank/DDBJ whole genome shotgun (WGS) entry which is preliminary data.</text>
</comment>
<evidence type="ECO:0000256" key="1">
    <source>
        <dbReference type="SAM" id="MobiDB-lite"/>
    </source>
</evidence>
<sequence>MNILDDLLSELHDLTGTSPEVIILTLGGRKIPALIKDIPNNATVMATYKSSSYGYNPYSGRMAQQLTERYRSFMTYSCGKVHRMLEEDEYFRNSNFGSESRVLSDIADHYWRDGCKTCQPLCWKAADDEVMAQFPVDAKAKKKSTDGDSTISKQSIQTRIKRTSVKSIFRSRAEHQDAIRIVSGGWEDNIYSAAPQCTVLSQKFVRQMHGPTQTTRTQRTTHSSTRDNSANMRAFGTETSGNRMRGGELSERQRDLFLLRKRRVCGQRKLQVLLAARSAAFRRLSSDGRPPAATPHALGLVVHQF</sequence>
<proteinExistence type="predicted"/>
<dbReference type="AlphaFoldDB" id="A0A9P4HNG2"/>
<organism evidence="2 3">
    <name type="scientific">Setomelanomma holmii</name>
    <dbReference type="NCBI Taxonomy" id="210430"/>
    <lineage>
        <taxon>Eukaryota</taxon>
        <taxon>Fungi</taxon>
        <taxon>Dikarya</taxon>
        <taxon>Ascomycota</taxon>
        <taxon>Pezizomycotina</taxon>
        <taxon>Dothideomycetes</taxon>
        <taxon>Pleosporomycetidae</taxon>
        <taxon>Pleosporales</taxon>
        <taxon>Pleosporineae</taxon>
        <taxon>Phaeosphaeriaceae</taxon>
        <taxon>Setomelanomma</taxon>
    </lineage>
</organism>
<accession>A0A9P4HNG2</accession>
<keyword evidence="3" id="KW-1185">Reference proteome</keyword>
<name>A0A9P4HNG2_9PLEO</name>
<dbReference type="EMBL" id="ML978154">
    <property type="protein sequence ID" value="KAF2036427.1"/>
    <property type="molecule type" value="Genomic_DNA"/>
</dbReference>
<protein>
    <submittedName>
        <fullName evidence="2">Uncharacterized protein</fullName>
    </submittedName>
</protein>